<dbReference type="Proteomes" id="UP000239504">
    <property type="component" value="Unassembled WGS sequence"/>
</dbReference>
<keyword evidence="2" id="KW-1185">Reference proteome</keyword>
<protein>
    <submittedName>
        <fullName evidence="1">Uncharacterized protein</fullName>
    </submittedName>
</protein>
<comment type="caution">
    <text evidence="1">The sequence shown here is derived from an EMBL/GenBank/DDBJ whole genome shotgun (WGS) entry which is preliminary data.</text>
</comment>
<organism evidence="1 2">
    <name type="scientific">Hyphococcus luteus</name>
    <dbReference type="NCBI Taxonomy" id="2058213"/>
    <lineage>
        <taxon>Bacteria</taxon>
        <taxon>Pseudomonadati</taxon>
        <taxon>Pseudomonadota</taxon>
        <taxon>Alphaproteobacteria</taxon>
        <taxon>Parvularculales</taxon>
        <taxon>Parvularculaceae</taxon>
        <taxon>Hyphococcus</taxon>
    </lineage>
</organism>
<dbReference type="RefSeq" id="WP_104828359.1">
    <property type="nucleotide sequence ID" value="NZ_PJCH01000001.1"/>
</dbReference>
<sequence length="84" mass="9388">MSNKYKDFADAFIADYVNAEGYPPEGDMQLAREYATRCKLRAEKEGMAANSFEIHLGVTLEKYIHNAIIAANDAEVERLASKDS</sequence>
<proteinExistence type="predicted"/>
<dbReference type="AlphaFoldDB" id="A0A2S7KB13"/>
<name>A0A2S7KB13_9PROT</name>
<dbReference type="EMBL" id="PJCH01000001">
    <property type="protein sequence ID" value="PQA89657.1"/>
    <property type="molecule type" value="Genomic_DNA"/>
</dbReference>
<evidence type="ECO:0000313" key="2">
    <source>
        <dbReference type="Proteomes" id="UP000239504"/>
    </source>
</evidence>
<gene>
    <name evidence="1" type="ORF">CW354_01995</name>
</gene>
<accession>A0A2S7KB13</accession>
<evidence type="ECO:0000313" key="1">
    <source>
        <dbReference type="EMBL" id="PQA89657.1"/>
    </source>
</evidence>
<reference evidence="1 2" key="1">
    <citation type="submission" date="2017-12" db="EMBL/GenBank/DDBJ databases">
        <authorList>
            <person name="Hurst M.R.H."/>
        </authorList>
    </citation>
    <scope>NUCLEOTIDE SEQUENCE [LARGE SCALE GENOMIC DNA]</scope>
    <source>
        <strain evidence="1 2">SY-3-19</strain>
    </source>
</reference>